<feature type="compositionally biased region" description="Pro residues" evidence="5">
    <location>
        <begin position="1522"/>
        <end position="1540"/>
    </location>
</feature>
<feature type="region of interest" description="Disordered" evidence="5">
    <location>
        <begin position="423"/>
        <end position="463"/>
    </location>
</feature>
<feature type="domain" description="ARID" evidence="6">
    <location>
        <begin position="771"/>
        <end position="861"/>
    </location>
</feature>
<feature type="compositionally biased region" description="Basic and acidic residues" evidence="5">
    <location>
        <begin position="214"/>
        <end position="230"/>
    </location>
</feature>
<dbReference type="SMART" id="SM01014">
    <property type="entry name" value="ARID"/>
    <property type="match status" value="1"/>
</dbReference>
<feature type="compositionally biased region" description="Basic residues" evidence="5">
    <location>
        <begin position="254"/>
        <end position="263"/>
    </location>
</feature>
<keyword evidence="3" id="KW-0539">Nucleus</keyword>
<dbReference type="eggNOG" id="KOG2744">
    <property type="taxonomic scope" value="Eukaryota"/>
</dbReference>
<feature type="compositionally biased region" description="Polar residues" evidence="5">
    <location>
        <begin position="1177"/>
        <end position="1187"/>
    </location>
</feature>
<feature type="compositionally biased region" description="Polar residues" evidence="5">
    <location>
        <begin position="1460"/>
        <end position="1478"/>
    </location>
</feature>
<sequence>MSDDPPFLEIGTLVSSKFKGAYCESTVLAINRSLRVKVTLKESPFGSLSVTDKELSNVKEFKIGAKADVSHQKRYYRCVITHIKDQSKYHVEFNDGDERWLRRTQLVTQGGRHFDAEGNLDAMPLTNPETFLAPVRRRRDPEAASTSRQDDEENPEDEEEEEEKPPTPRPKERRRAAREAMSAIGDMRGVINDTQSEDSADEQRPGNRSKRKRPADTEQQEVKEEKKEVKEEDEDSQVNGSGARGTRLVDTLKLTKKEKKRLARIAEKEQKLKQKEDEKEEKAKKMEEEKERRKEDKARAAERKRIEKIYKKTAEMTSNRNERAIRQILAHKSLRYSLFQRKERKVMRRVIKKQPPPPKPPKKTRPAPNPQYSEHDSDDGMSEDNEKDKDKKFKKKHEIRRKRTGDDRRKKSEIVLKVLDVDTKESETKAGSLTPSPKFPYKSPTGSPKKVEEKPPTPPEYEDVLVSMKPKPIVRRQKYRIRNALLFKQWRDCSDHLGSSRRCRYHRQWRRRNQEEMKNMKRNVKLLRNERRKKLLRLWFKGIEKEKYAHMVVIHENFTEARKLLKGFEKEVGEKMTYDERCELDYEDVESTAIFNHFKEQEWYTAVLFPQTFPDENGDVQRVVRHMGNGKLIRVWEDDIVPFYWIPDFTYDEQQAVIASRPKKGKRRRFWLGWRFTMDYMMERLHLKSLSAMLKCRPRDIFTIQERPDRSAEAAFTTAPSPMKRDDSVVDEDEVKEENPEDDDDDEEEERSSRSDSSDYDSDASIKNADQEKKDTFLVRLLQFYDSRDEEVDTNRTIQGVDLDLYYMYELAMRIGPPKKVYAANPWTAWGKKLVPNAVNPEEELKKAFDECLDTFMGVHAKLSWPIESLQPRSERRQVLPGQYSESRKKRALALGQVAQTPKSGKRKRKGQSPTDSTIGGRKSRTNTLSPAPSSYDPDQPGPSNAIYSDEEEARDDGVAPSRKRKKSRTPARRSMSHKDESDTTPTVPKKGRPRKEPAKVQVKAAPPEKVNDEPEYVRANVLSNIQQSDPIKALFKGQWYSAMAVEVPTDFSTDLLKIMLKLQKDGSQYVPDSIGTEIEQLWELMRLKAHYTGWNSRYDEFKDLEEVMVTAEDQAVARKRFRDLPNGMKLKARTMAIVEKYFCREEKKKKINHLKLAEDALGTMEVDSEASDESRSGSPKSKSPVSTREESDEENVDVEADDEEEERRKKKRSYSEASPELGERSLTPPTKSSVVAPISERSAEKNGAKEPTKAMSGSPELGDLSPGSSLNESPEAAKAPSPMDDGSPELGDVSPTPPPRDETPEEPEEPTRRETRADSDDGPKTLRELESESDEPEYPQMSKSPELLFDDAGGSPQPPVLQPPMEQVNSAGSSNYPTLSRQGSSTNSMLSATTPLAHSGPLTLEEVPLTAPSTSTTHHLEETNKRRRRVSSGAEEGSPQKRVRRISERSGFSQPPPLLTSQFSSGALTLEMTTESSGPIDPTMVTVSKVGRRKTGTQVFQQQPSPTLLSSGPLTLHSPIAPSPAPLPKVRPPGAPPLGRPKKNSAPAPIQPRKEPEEEPAPIAEPEPREVEGTSEGSSTPPEDKEDGLSPRGVGVAGRGGKRKRGGGRVGGSSTKTTPKASGSARRSNADESSEDKEQGTPMDIPTPYLPLPNTPSTRATDNFASQKARMTKQMEEVGITHDFKRIEHIIDHVKVLRDAPPEDINMNLEELSNEARDLFFSLKSDLLALDKAFRKSELARKKMAEAAEAAEMQNDSNSPPSDQPSTSSNPSNSSPPLA</sequence>
<feature type="compositionally biased region" description="Acidic residues" evidence="5">
    <location>
        <begin position="1191"/>
        <end position="1206"/>
    </location>
</feature>
<evidence type="ECO:0000256" key="5">
    <source>
        <dbReference type="SAM" id="MobiDB-lite"/>
    </source>
</evidence>
<dbReference type="InterPro" id="IPR036431">
    <property type="entry name" value="ARID_dom_sf"/>
</dbReference>
<dbReference type="GO" id="GO:0006357">
    <property type="term" value="P:regulation of transcription by RNA polymerase II"/>
    <property type="evidence" value="ECO:0007669"/>
    <property type="project" value="TreeGrafter"/>
</dbReference>
<dbReference type="InterPro" id="IPR051232">
    <property type="entry name" value="ARID/SWI1_ChromRemod"/>
</dbReference>
<dbReference type="Pfam" id="PF01388">
    <property type="entry name" value="ARID"/>
    <property type="match status" value="1"/>
</dbReference>
<feature type="compositionally biased region" description="Polar residues" evidence="5">
    <location>
        <begin position="1614"/>
        <end position="1628"/>
    </location>
</feature>
<dbReference type="InterPro" id="IPR001606">
    <property type="entry name" value="ARID_dom"/>
</dbReference>
<keyword evidence="4" id="KW-0175">Coiled coil</keyword>
<accession>A0A1I7UB91</accession>
<feature type="compositionally biased region" description="Polar residues" evidence="5">
    <location>
        <begin position="1656"/>
        <end position="1667"/>
    </location>
</feature>
<feature type="compositionally biased region" description="Acidic residues" evidence="5">
    <location>
        <begin position="729"/>
        <end position="750"/>
    </location>
</feature>
<feature type="compositionally biased region" description="Basic and acidic residues" evidence="5">
    <location>
        <begin position="1242"/>
        <end position="1253"/>
    </location>
</feature>
<feature type="region of interest" description="Disordered" evidence="5">
    <location>
        <begin position="115"/>
        <end position="407"/>
    </location>
</feature>
<evidence type="ECO:0000313" key="7">
    <source>
        <dbReference type="Proteomes" id="UP000095282"/>
    </source>
</evidence>
<feature type="compositionally biased region" description="Polar residues" evidence="5">
    <location>
        <begin position="1368"/>
        <end position="1397"/>
    </location>
</feature>
<dbReference type="Proteomes" id="UP000095282">
    <property type="component" value="Unplaced"/>
</dbReference>
<keyword evidence="2" id="KW-0804">Transcription</keyword>
<dbReference type="SUPFAM" id="SSF63748">
    <property type="entry name" value="Tudor/PWWP/MBT"/>
    <property type="match status" value="1"/>
</dbReference>
<evidence type="ECO:0000256" key="4">
    <source>
        <dbReference type="SAM" id="Coils"/>
    </source>
</evidence>
<feature type="compositionally biased region" description="Basic and acidic residues" evidence="5">
    <location>
        <begin position="1310"/>
        <end position="1331"/>
    </location>
</feature>
<feature type="region of interest" description="Disordered" evidence="5">
    <location>
        <begin position="895"/>
        <end position="1011"/>
    </location>
</feature>
<feature type="compositionally biased region" description="Low complexity" evidence="5">
    <location>
        <begin position="1505"/>
        <end position="1520"/>
    </location>
</feature>
<dbReference type="GO" id="GO:0000976">
    <property type="term" value="F:transcription cis-regulatory region binding"/>
    <property type="evidence" value="ECO:0007669"/>
    <property type="project" value="TreeGrafter"/>
</dbReference>
<keyword evidence="1" id="KW-0805">Transcription regulation</keyword>
<dbReference type="Gene3D" id="1.10.150.60">
    <property type="entry name" value="ARID DNA-binding domain"/>
    <property type="match status" value="1"/>
</dbReference>
<feature type="compositionally biased region" description="Basic residues" evidence="5">
    <location>
        <begin position="392"/>
        <end position="403"/>
    </location>
</feature>
<evidence type="ECO:0000256" key="1">
    <source>
        <dbReference type="ARBA" id="ARBA00023015"/>
    </source>
</evidence>
<keyword evidence="7" id="KW-1185">Reference proteome</keyword>
<dbReference type="PANTHER" id="PTHR13964:SF27">
    <property type="entry name" value="HAT-TRICK, ISOFORM D"/>
    <property type="match status" value="1"/>
</dbReference>
<feature type="coiled-coil region" evidence="4">
    <location>
        <begin position="510"/>
        <end position="537"/>
    </location>
</feature>
<feature type="region of interest" description="Disordered" evidence="5">
    <location>
        <begin position="1165"/>
        <end position="1678"/>
    </location>
</feature>
<feature type="compositionally biased region" description="Acidic residues" evidence="5">
    <location>
        <begin position="150"/>
        <end position="163"/>
    </location>
</feature>
<organism evidence="7 8">
    <name type="scientific">Caenorhabditis tropicalis</name>
    <dbReference type="NCBI Taxonomy" id="1561998"/>
    <lineage>
        <taxon>Eukaryota</taxon>
        <taxon>Metazoa</taxon>
        <taxon>Ecdysozoa</taxon>
        <taxon>Nematoda</taxon>
        <taxon>Chromadorea</taxon>
        <taxon>Rhabditida</taxon>
        <taxon>Rhabditina</taxon>
        <taxon>Rhabditomorpha</taxon>
        <taxon>Rhabditoidea</taxon>
        <taxon>Rhabditidae</taxon>
        <taxon>Peloderinae</taxon>
        <taxon>Caenorhabditis</taxon>
    </lineage>
</organism>
<evidence type="ECO:0000256" key="3">
    <source>
        <dbReference type="ARBA" id="ARBA00023242"/>
    </source>
</evidence>
<protein>
    <submittedName>
        <fullName evidence="8">ARID domain-containing protein</fullName>
    </submittedName>
</protein>
<dbReference type="GO" id="GO:0005634">
    <property type="term" value="C:nucleus"/>
    <property type="evidence" value="ECO:0007669"/>
    <property type="project" value="TreeGrafter"/>
</dbReference>
<feature type="region of interest" description="Disordered" evidence="5">
    <location>
        <begin position="1746"/>
        <end position="1780"/>
    </location>
</feature>
<evidence type="ECO:0000256" key="2">
    <source>
        <dbReference type="ARBA" id="ARBA00023163"/>
    </source>
</evidence>
<dbReference type="STRING" id="1561998.A0A1I7UB91"/>
<dbReference type="PANTHER" id="PTHR13964">
    <property type="entry name" value="RBP-RELATED"/>
    <property type="match status" value="1"/>
</dbReference>
<dbReference type="PROSITE" id="PS51011">
    <property type="entry name" value="ARID"/>
    <property type="match status" value="1"/>
</dbReference>
<feature type="compositionally biased region" description="Basic residues" evidence="5">
    <location>
        <begin position="962"/>
        <end position="976"/>
    </location>
</feature>
<feature type="compositionally biased region" description="Basic and acidic residues" evidence="5">
    <location>
        <begin position="264"/>
        <end position="325"/>
    </location>
</feature>
<evidence type="ECO:0000313" key="8">
    <source>
        <dbReference type="WBParaSite" id="Csp11.Scaffold629.g7593.t1"/>
    </source>
</evidence>
<dbReference type="WBParaSite" id="Csp11.Scaffold629.g7593.t1">
    <property type="protein sequence ID" value="Csp11.Scaffold629.g7593.t1"/>
    <property type="gene ID" value="Csp11.Scaffold629.g7593"/>
</dbReference>
<reference evidence="8" key="1">
    <citation type="submission" date="2016-11" db="UniProtKB">
        <authorList>
            <consortium name="WormBaseParasite"/>
        </authorList>
    </citation>
    <scope>IDENTIFICATION</scope>
</reference>
<feature type="compositionally biased region" description="Basic residues" evidence="5">
    <location>
        <begin position="342"/>
        <end position="352"/>
    </location>
</feature>
<name>A0A1I7UB91_9PELO</name>
<dbReference type="InterPro" id="IPR002999">
    <property type="entry name" value="Tudor"/>
</dbReference>
<feature type="compositionally biased region" description="Low complexity" evidence="5">
    <location>
        <begin position="1748"/>
        <end position="1780"/>
    </location>
</feature>
<dbReference type="SMART" id="SM00333">
    <property type="entry name" value="TUDOR"/>
    <property type="match status" value="1"/>
</dbReference>
<dbReference type="SUPFAM" id="SSF46774">
    <property type="entry name" value="ARID-like"/>
    <property type="match status" value="1"/>
</dbReference>
<evidence type="ECO:0000259" key="6">
    <source>
        <dbReference type="PROSITE" id="PS51011"/>
    </source>
</evidence>
<dbReference type="Gene3D" id="2.30.30.140">
    <property type="match status" value="1"/>
</dbReference>
<feature type="region of interest" description="Disordered" evidence="5">
    <location>
        <begin position="710"/>
        <end position="767"/>
    </location>
</feature>
<proteinExistence type="predicted"/>